<evidence type="ECO:0000313" key="1">
    <source>
        <dbReference type="EMBL" id="TQD73925.1"/>
    </source>
</evidence>
<reference evidence="1 2" key="1">
    <citation type="journal article" date="2019" name="G3 (Bethesda)">
        <title>Sequencing of a Wild Apple (Malus baccata) Genome Unravels the Differences Between Cultivated and Wild Apple Species Regarding Disease Resistance and Cold Tolerance.</title>
        <authorList>
            <person name="Chen X."/>
        </authorList>
    </citation>
    <scope>NUCLEOTIDE SEQUENCE [LARGE SCALE GENOMIC DNA]</scope>
    <source>
        <strain evidence="2">cv. Shandingzi</strain>
        <tissue evidence="1">Leaves</tissue>
    </source>
</reference>
<proteinExistence type="predicted"/>
<dbReference type="AlphaFoldDB" id="A0A540KI65"/>
<name>A0A540KI65_MALBA</name>
<dbReference type="Proteomes" id="UP000315295">
    <property type="component" value="Unassembled WGS sequence"/>
</dbReference>
<accession>A0A540KI65</accession>
<evidence type="ECO:0000313" key="2">
    <source>
        <dbReference type="Proteomes" id="UP000315295"/>
    </source>
</evidence>
<sequence length="88" mass="10373">MFTRCSKESLRGEVWYRRRFLRRRGGREELEMAESLMAKRVVVAEEKKSSGESWRRVAMTVKPARLRVLEAPRVMEIAMKAKITAMEK</sequence>
<protein>
    <submittedName>
        <fullName evidence="1">Uncharacterized protein</fullName>
    </submittedName>
</protein>
<organism evidence="1 2">
    <name type="scientific">Malus baccata</name>
    <name type="common">Siberian crab apple</name>
    <name type="synonym">Pyrus baccata</name>
    <dbReference type="NCBI Taxonomy" id="106549"/>
    <lineage>
        <taxon>Eukaryota</taxon>
        <taxon>Viridiplantae</taxon>
        <taxon>Streptophyta</taxon>
        <taxon>Embryophyta</taxon>
        <taxon>Tracheophyta</taxon>
        <taxon>Spermatophyta</taxon>
        <taxon>Magnoliopsida</taxon>
        <taxon>eudicotyledons</taxon>
        <taxon>Gunneridae</taxon>
        <taxon>Pentapetalae</taxon>
        <taxon>rosids</taxon>
        <taxon>fabids</taxon>
        <taxon>Rosales</taxon>
        <taxon>Rosaceae</taxon>
        <taxon>Amygdaloideae</taxon>
        <taxon>Maleae</taxon>
        <taxon>Malus</taxon>
    </lineage>
</organism>
<gene>
    <name evidence="1" type="ORF">C1H46_040548</name>
</gene>
<comment type="caution">
    <text evidence="1">The sequence shown here is derived from an EMBL/GenBank/DDBJ whole genome shotgun (WGS) entry which is preliminary data.</text>
</comment>
<keyword evidence="2" id="KW-1185">Reference proteome</keyword>
<dbReference type="EMBL" id="VIEB01001237">
    <property type="protein sequence ID" value="TQD73925.1"/>
    <property type="molecule type" value="Genomic_DNA"/>
</dbReference>